<organism evidence="11 12">
    <name type="scientific">Aquimixticola soesokkakensis</name>
    <dbReference type="NCBI Taxonomy" id="1519096"/>
    <lineage>
        <taxon>Bacteria</taxon>
        <taxon>Pseudomonadati</taxon>
        <taxon>Pseudomonadota</taxon>
        <taxon>Alphaproteobacteria</taxon>
        <taxon>Rhodobacterales</taxon>
        <taxon>Paracoccaceae</taxon>
        <taxon>Aquimixticola</taxon>
    </lineage>
</organism>
<evidence type="ECO:0000256" key="5">
    <source>
        <dbReference type="ARBA" id="ARBA00022692"/>
    </source>
</evidence>
<comment type="function">
    <text evidence="9">Catalyzes the phospholipid dependent N-acylation of the N-terminal cysteine of apolipoprotein, the last step in lipoprotein maturation.</text>
</comment>
<dbReference type="Gene3D" id="3.60.110.10">
    <property type="entry name" value="Carbon-nitrogen hydrolase"/>
    <property type="match status" value="1"/>
</dbReference>
<dbReference type="Pfam" id="PF20154">
    <property type="entry name" value="LNT_N"/>
    <property type="match status" value="1"/>
</dbReference>
<keyword evidence="4 9" id="KW-0808">Transferase</keyword>
<feature type="transmembrane region" description="Helical" evidence="9">
    <location>
        <begin position="477"/>
        <end position="496"/>
    </location>
</feature>
<dbReference type="RefSeq" id="WP_234990489.1">
    <property type="nucleotide sequence ID" value="NZ_FWFS01000010.1"/>
</dbReference>
<dbReference type="GO" id="GO:0005886">
    <property type="term" value="C:plasma membrane"/>
    <property type="evidence" value="ECO:0007669"/>
    <property type="project" value="UniProtKB-SubCell"/>
</dbReference>
<feature type="transmembrane region" description="Helical" evidence="9">
    <location>
        <begin position="93"/>
        <end position="115"/>
    </location>
</feature>
<dbReference type="Pfam" id="PF00795">
    <property type="entry name" value="CN_hydrolase"/>
    <property type="match status" value="1"/>
</dbReference>
<sequence>MIAKSGRLAFLAAPVAAPLCAVLAGLCMALGQVPFGLWPLALCGMVAGLWLWQRADAVKAAAWIGWGLGAGAFGGSIFWIVEPFFVEPEKFAWMSPFAFVFMNGGLALFWALAFGLGKRLRFGVFGVAALWGLAELARGYVFTGFPWSLPAYIWTGTPVIQWVAFIGPYGLTVLGFILAALVVRAIASRAMAVGGIAAIALAGLFAVGMWRGALPVPPDHPQSVRVIQPNAPQAEKWDPVLGPQHFARGLAASDPQGASLVIWPETAVMTPLDWAESELAAMRAAAPGVPVLTGIQRVEDYTHGFNSAVLMGAGGEIVATYDKHHLVPFGEYMPMPQLLARIGLRAFTAQEGFGYTAGAGPALIDLGPLGRALPLICYEAIFPRDLRGTERPDWIVQLTNDAWFGKLAGPQQSFAQARVRAIEQGLPLVRAANTGVSAIIDARGHIRAAIPLGEAGGVTAALPGALAMTPYARWGEMLTICVLAAMLIAAALWTFATRSPRKTS</sequence>
<dbReference type="EC" id="2.3.1.269" evidence="9"/>
<feature type="transmembrane region" description="Helical" evidence="9">
    <location>
        <begin position="34"/>
        <end position="53"/>
    </location>
</feature>
<evidence type="ECO:0000256" key="4">
    <source>
        <dbReference type="ARBA" id="ARBA00022679"/>
    </source>
</evidence>
<keyword evidence="7 9" id="KW-0472">Membrane</keyword>
<comment type="similarity">
    <text evidence="2 9">Belongs to the CN hydrolase family. Apolipoprotein N-acyltransferase subfamily.</text>
</comment>
<keyword evidence="12" id="KW-1185">Reference proteome</keyword>
<dbReference type="InterPro" id="IPR003010">
    <property type="entry name" value="C-N_Hydrolase"/>
</dbReference>
<comment type="subcellular location">
    <subcellularLocation>
        <location evidence="1 9">Cell membrane</location>
        <topology evidence="1 9">Multi-pass membrane protein</topology>
    </subcellularLocation>
</comment>
<evidence type="ECO:0000313" key="12">
    <source>
        <dbReference type="Proteomes" id="UP000193862"/>
    </source>
</evidence>
<feature type="transmembrane region" description="Helical" evidence="9">
    <location>
        <begin position="190"/>
        <end position="210"/>
    </location>
</feature>
<keyword evidence="3 9" id="KW-1003">Cell membrane</keyword>
<keyword evidence="5 9" id="KW-0812">Transmembrane</keyword>
<comment type="pathway">
    <text evidence="9">Protein modification; lipoprotein biosynthesis (N-acyl transfer).</text>
</comment>
<name>A0A1Y5TAD4_9RHOB</name>
<reference evidence="11 12" key="1">
    <citation type="submission" date="2017-03" db="EMBL/GenBank/DDBJ databases">
        <authorList>
            <person name="Afonso C.L."/>
            <person name="Miller P.J."/>
            <person name="Scott M.A."/>
            <person name="Spackman E."/>
            <person name="Goraichik I."/>
            <person name="Dimitrov K.M."/>
            <person name="Suarez D.L."/>
            <person name="Swayne D.E."/>
        </authorList>
    </citation>
    <scope>NUCLEOTIDE SEQUENCE [LARGE SCALE GENOMIC DNA]</scope>
    <source>
        <strain evidence="11 12">CECT 8620</strain>
    </source>
</reference>
<evidence type="ECO:0000256" key="1">
    <source>
        <dbReference type="ARBA" id="ARBA00004651"/>
    </source>
</evidence>
<dbReference type="InterPro" id="IPR004563">
    <property type="entry name" value="Apolipo_AcylTrfase"/>
</dbReference>
<evidence type="ECO:0000256" key="6">
    <source>
        <dbReference type="ARBA" id="ARBA00022989"/>
    </source>
</evidence>
<proteinExistence type="inferred from homology"/>
<evidence type="ECO:0000259" key="10">
    <source>
        <dbReference type="PROSITE" id="PS50263"/>
    </source>
</evidence>
<evidence type="ECO:0000256" key="8">
    <source>
        <dbReference type="ARBA" id="ARBA00023315"/>
    </source>
</evidence>
<dbReference type="AlphaFoldDB" id="A0A1Y5TAD4"/>
<feature type="domain" description="CN hydrolase" evidence="10">
    <location>
        <begin position="227"/>
        <end position="464"/>
    </location>
</feature>
<evidence type="ECO:0000256" key="7">
    <source>
        <dbReference type="ARBA" id="ARBA00023136"/>
    </source>
</evidence>
<keyword evidence="8 9" id="KW-0012">Acyltransferase</keyword>
<dbReference type="PANTHER" id="PTHR38686:SF1">
    <property type="entry name" value="APOLIPOPROTEIN N-ACYLTRANSFERASE"/>
    <property type="match status" value="1"/>
</dbReference>
<protein>
    <recommendedName>
        <fullName evidence="9">Apolipoprotein N-acyltransferase</fullName>
        <shortName evidence="9">ALP N-acyltransferase</shortName>
        <ecNumber evidence="9">2.3.1.269</ecNumber>
    </recommendedName>
</protein>
<comment type="catalytic activity">
    <reaction evidence="9">
        <text>N-terminal S-1,2-diacyl-sn-glyceryl-L-cysteinyl-[lipoprotein] + a glycerophospholipid = N-acyl-S-1,2-diacyl-sn-glyceryl-L-cysteinyl-[lipoprotein] + a 2-acyl-sn-glycero-3-phospholipid + H(+)</text>
        <dbReference type="Rhea" id="RHEA:48228"/>
        <dbReference type="Rhea" id="RHEA-COMP:14681"/>
        <dbReference type="Rhea" id="RHEA-COMP:14684"/>
        <dbReference type="ChEBI" id="CHEBI:15378"/>
        <dbReference type="ChEBI" id="CHEBI:136912"/>
        <dbReference type="ChEBI" id="CHEBI:140656"/>
        <dbReference type="ChEBI" id="CHEBI:140657"/>
        <dbReference type="ChEBI" id="CHEBI:140660"/>
        <dbReference type="EC" id="2.3.1.269"/>
    </reaction>
</comment>
<dbReference type="PANTHER" id="PTHR38686">
    <property type="entry name" value="APOLIPOPROTEIN N-ACYLTRANSFERASE"/>
    <property type="match status" value="1"/>
</dbReference>
<dbReference type="HAMAP" id="MF_01148">
    <property type="entry name" value="Lnt"/>
    <property type="match status" value="1"/>
</dbReference>
<gene>
    <name evidence="9 11" type="primary">lnt</name>
    <name evidence="11" type="ORF">AQS8620_02643</name>
</gene>
<dbReference type="EMBL" id="FWFS01000010">
    <property type="protein sequence ID" value="SLN59318.1"/>
    <property type="molecule type" value="Genomic_DNA"/>
</dbReference>
<dbReference type="GO" id="GO:0016410">
    <property type="term" value="F:N-acyltransferase activity"/>
    <property type="evidence" value="ECO:0007669"/>
    <property type="project" value="UniProtKB-UniRule"/>
</dbReference>
<evidence type="ECO:0000313" key="11">
    <source>
        <dbReference type="EMBL" id="SLN59318.1"/>
    </source>
</evidence>
<evidence type="ECO:0000256" key="9">
    <source>
        <dbReference type="HAMAP-Rule" id="MF_01148"/>
    </source>
</evidence>
<dbReference type="InterPro" id="IPR045378">
    <property type="entry name" value="LNT_N"/>
</dbReference>
<evidence type="ECO:0000256" key="2">
    <source>
        <dbReference type="ARBA" id="ARBA00010065"/>
    </source>
</evidence>
<dbReference type="UniPathway" id="UPA00666"/>
<dbReference type="PROSITE" id="PS50263">
    <property type="entry name" value="CN_HYDROLASE"/>
    <property type="match status" value="1"/>
</dbReference>
<feature type="transmembrane region" description="Helical" evidence="9">
    <location>
        <begin position="60"/>
        <end position="81"/>
    </location>
</feature>
<dbReference type="NCBIfam" id="TIGR00546">
    <property type="entry name" value="lnt"/>
    <property type="match status" value="1"/>
</dbReference>
<evidence type="ECO:0000256" key="3">
    <source>
        <dbReference type="ARBA" id="ARBA00022475"/>
    </source>
</evidence>
<dbReference type="SUPFAM" id="SSF56317">
    <property type="entry name" value="Carbon-nitrogen hydrolase"/>
    <property type="match status" value="1"/>
</dbReference>
<dbReference type="Proteomes" id="UP000193862">
    <property type="component" value="Unassembled WGS sequence"/>
</dbReference>
<accession>A0A1Y5TAD4</accession>
<dbReference type="CDD" id="cd07571">
    <property type="entry name" value="ALP_N-acyl_transferase"/>
    <property type="match status" value="1"/>
</dbReference>
<keyword evidence="6 9" id="KW-1133">Transmembrane helix</keyword>
<dbReference type="InterPro" id="IPR036526">
    <property type="entry name" value="C-N_Hydrolase_sf"/>
</dbReference>
<keyword evidence="11" id="KW-0449">Lipoprotein</keyword>
<dbReference type="GO" id="GO:0042158">
    <property type="term" value="P:lipoprotein biosynthetic process"/>
    <property type="evidence" value="ECO:0007669"/>
    <property type="project" value="UniProtKB-UniRule"/>
</dbReference>
<feature type="transmembrane region" description="Helical" evidence="9">
    <location>
        <begin position="162"/>
        <end position="183"/>
    </location>
</feature>
<feature type="transmembrane region" description="Helical" evidence="9">
    <location>
        <begin position="122"/>
        <end position="142"/>
    </location>
</feature>